<dbReference type="AlphaFoldDB" id="A0A151PD45"/>
<organism evidence="1 2">
    <name type="scientific">Alligator mississippiensis</name>
    <name type="common">American alligator</name>
    <dbReference type="NCBI Taxonomy" id="8496"/>
    <lineage>
        <taxon>Eukaryota</taxon>
        <taxon>Metazoa</taxon>
        <taxon>Chordata</taxon>
        <taxon>Craniata</taxon>
        <taxon>Vertebrata</taxon>
        <taxon>Euteleostomi</taxon>
        <taxon>Archelosauria</taxon>
        <taxon>Archosauria</taxon>
        <taxon>Crocodylia</taxon>
        <taxon>Alligatoridae</taxon>
        <taxon>Alligatorinae</taxon>
        <taxon>Alligator</taxon>
    </lineage>
</organism>
<name>A0A151PD45_ALLMI</name>
<reference evidence="1 2" key="1">
    <citation type="journal article" date="2012" name="Genome Biol.">
        <title>Sequencing three crocodilian genomes to illuminate the evolution of archosaurs and amniotes.</title>
        <authorList>
            <person name="St John J.A."/>
            <person name="Braun E.L."/>
            <person name="Isberg S.R."/>
            <person name="Miles L.G."/>
            <person name="Chong A.Y."/>
            <person name="Gongora J."/>
            <person name="Dalzell P."/>
            <person name="Moran C."/>
            <person name="Bed'hom B."/>
            <person name="Abzhanov A."/>
            <person name="Burgess S.C."/>
            <person name="Cooksey A.M."/>
            <person name="Castoe T.A."/>
            <person name="Crawford N.G."/>
            <person name="Densmore L.D."/>
            <person name="Drew J.C."/>
            <person name="Edwards S.V."/>
            <person name="Faircloth B.C."/>
            <person name="Fujita M.K."/>
            <person name="Greenwold M.J."/>
            <person name="Hoffmann F.G."/>
            <person name="Howard J.M."/>
            <person name="Iguchi T."/>
            <person name="Janes D.E."/>
            <person name="Khan S.Y."/>
            <person name="Kohno S."/>
            <person name="de Koning A.J."/>
            <person name="Lance S.L."/>
            <person name="McCarthy F.M."/>
            <person name="McCormack J.E."/>
            <person name="Merchant M.E."/>
            <person name="Peterson D.G."/>
            <person name="Pollock D.D."/>
            <person name="Pourmand N."/>
            <person name="Raney B.J."/>
            <person name="Roessler K.A."/>
            <person name="Sanford J.R."/>
            <person name="Sawyer R.H."/>
            <person name="Schmidt C.J."/>
            <person name="Triplett E.W."/>
            <person name="Tuberville T.D."/>
            <person name="Venegas-Anaya M."/>
            <person name="Howard J.T."/>
            <person name="Jarvis E.D."/>
            <person name="Guillette L.J.Jr."/>
            <person name="Glenn T.C."/>
            <person name="Green R.E."/>
            <person name="Ray D.A."/>
        </authorList>
    </citation>
    <scope>NUCLEOTIDE SEQUENCE [LARGE SCALE GENOMIC DNA]</scope>
    <source>
        <strain evidence="1">KSC_2009_1</strain>
    </source>
</reference>
<dbReference type="EMBL" id="AKHW03000487">
    <property type="protein sequence ID" value="KYO46972.1"/>
    <property type="molecule type" value="Genomic_DNA"/>
</dbReference>
<evidence type="ECO:0000313" key="1">
    <source>
        <dbReference type="EMBL" id="KYO46972.1"/>
    </source>
</evidence>
<proteinExistence type="predicted"/>
<evidence type="ECO:0000313" key="2">
    <source>
        <dbReference type="Proteomes" id="UP000050525"/>
    </source>
</evidence>
<gene>
    <name evidence="1" type="ORF">Y1Q_0014531</name>
</gene>
<accession>A0A151PD45</accession>
<comment type="caution">
    <text evidence="1">The sequence shown here is derived from an EMBL/GenBank/DDBJ whole genome shotgun (WGS) entry which is preliminary data.</text>
</comment>
<keyword evidence="2" id="KW-1185">Reference proteome</keyword>
<sequence>MRSVAAYEQQNIWLSSCSGTSWSCCGNCASHQAPPQKWLHVHRRRKQIPKKTLKSLSGHVHWQQAAVYYQRSRAAKEVDVQKSREKRIRVPMEVLTTTTFQFHHPPQALFHPKPLALPEVARLINYRLALGIDQYRLHCLWS</sequence>
<protein>
    <submittedName>
        <fullName evidence="1">Uncharacterized protein</fullName>
    </submittedName>
</protein>
<dbReference type="Proteomes" id="UP000050525">
    <property type="component" value="Unassembled WGS sequence"/>
</dbReference>